<evidence type="ECO:0000256" key="8">
    <source>
        <dbReference type="ARBA" id="ARBA00023054"/>
    </source>
</evidence>
<keyword evidence="7" id="KW-0509">mRNA transport</keyword>
<evidence type="ECO:0000256" key="9">
    <source>
        <dbReference type="ARBA" id="ARBA00023242"/>
    </source>
</evidence>
<evidence type="ECO:0000256" key="5">
    <source>
        <dbReference type="ARBA" id="ARBA00022448"/>
    </source>
</evidence>
<evidence type="ECO:0000256" key="4">
    <source>
        <dbReference type="ARBA" id="ARBA00011339"/>
    </source>
</evidence>
<evidence type="ECO:0000256" key="3">
    <source>
        <dbReference type="ARBA" id="ARBA00008132"/>
    </source>
</evidence>
<comment type="caution">
    <text evidence="11">The sequence shown here is derived from an EMBL/GenBank/DDBJ whole genome shotgun (WGS) entry which is preliminary data.</text>
</comment>
<dbReference type="PANTHER" id="PTHR28028">
    <property type="entry name" value="60S RIBOSOMAL SUBUNIT ASSEMBLY/EXPORT PROTEIN LOC1"/>
    <property type="match status" value="1"/>
</dbReference>
<dbReference type="GO" id="GO:0030687">
    <property type="term" value="C:preribosome, large subunit precursor"/>
    <property type="evidence" value="ECO:0007669"/>
    <property type="project" value="TreeGrafter"/>
</dbReference>
<evidence type="ECO:0000256" key="2">
    <source>
        <dbReference type="ARBA" id="ARBA00004604"/>
    </source>
</evidence>
<dbReference type="GO" id="GO:0008298">
    <property type="term" value="P:intracellular mRNA localization"/>
    <property type="evidence" value="ECO:0007669"/>
    <property type="project" value="TreeGrafter"/>
</dbReference>
<dbReference type="PANTHER" id="PTHR28028:SF1">
    <property type="entry name" value="60S RIBOSOMAL SUBUNIT ASSEMBLY_EXPORT PROTEIN LOC1"/>
    <property type="match status" value="1"/>
</dbReference>
<dbReference type="EMBL" id="LFJN01000009">
    <property type="protein sequence ID" value="KPI41532.1"/>
    <property type="molecule type" value="Genomic_DNA"/>
</dbReference>
<comment type="subcellular location">
    <subcellularLocation>
        <location evidence="2">Nucleus</location>
        <location evidence="2">Nucleolus</location>
    </subcellularLocation>
</comment>
<dbReference type="STRING" id="1664694.A0A0N1HVV1"/>
<comment type="subunit">
    <text evidence="4">Component of the 66S pre-ribosomal particle.</text>
</comment>
<comment type="function">
    <text evidence="1">Required for efficient assembly and nuclear export of the 60S ribosomal subunit.</text>
</comment>
<evidence type="ECO:0000256" key="6">
    <source>
        <dbReference type="ARBA" id="ARBA00022517"/>
    </source>
</evidence>
<accession>A0A0N1HVV1</accession>
<feature type="compositionally biased region" description="Basic residues" evidence="10">
    <location>
        <begin position="192"/>
        <end position="201"/>
    </location>
</feature>
<dbReference type="Proteomes" id="UP000038010">
    <property type="component" value="Unassembled WGS sequence"/>
</dbReference>
<feature type="compositionally biased region" description="Basic and acidic residues" evidence="10">
    <location>
        <begin position="143"/>
        <end position="166"/>
    </location>
</feature>
<proteinExistence type="inferred from homology"/>
<dbReference type="GeneID" id="28741774"/>
<evidence type="ECO:0000256" key="1">
    <source>
        <dbReference type="ARBA" id="ARBA00001977"/>
    </source>
</evidence>
<feature type="compositionally biased region" description="Low complexity" evidence="10">
    <location>
        <begin position="20"/>
        <end position="39"/>
    </location>
</feature>
<feature type="region of interest" description="Disordered" evidence="10">
    <location>
        <begin position="143"/>
        <end position="201"/>
    </location>
</feature>
<dbReference type="RefSeq" id="XP_018001495.1">
    <property type="nucleotide sequence ID" value="XM_018149894.1"/>
</dbReference>
<evidence type="ECO:0000313" key="12">
    <source>
        <dbReference type="Proteomes" id="UP000038010"/>
    </source>
</evidence>
<dbReference type="GO" id="GO:0005730">
    <property type="term" value="C:nucleolus"/>
    <property type="evidence" value="ECO:0007669"/>
    <property type="project" value="UniProtKB-SubCell"/>
</dbReference>
<evidence type="ECO:0000256" key="10">
    <source>
        <dbReference type="SAM" id="MobiDB-lite"/>
    </source>
</evidence>
<dbReference type="AlphaFoldDB" id="A0A0N1HVV1"/>
<dbReference type="GO" id="GO:0003729">
    <property type="term" value="F:mRNA binding"/>
    <property type="evidence" value="ECO:0007669"/>
    <property type="project" value="InterPro"/>
</dbReference>
<organism evidence="11 12">
    <name type="scientific">Cyphellophora attinorum</name>
    <dbReference type="NCBI Taxonomy" id="1664694"/>
    <lineage>
        <taxon>Eukaryota</taxon>
        <taxon>Fungi</taxon>
        <taxon>Dikarya</taxon>
        <taxon>Ascomycota</taxon>
        <taxon>Pezizomycotina</taxon>
        <taxon>Eurotiomycetes</taxon>
        <taxon>Chaetothyriomycetidae</taxon>
        <taxon>Chaetothyriales</taxon>
        <taxon>Cyphellophoraceae</taxon>
        <taxon>Cyphellophora</taxon>
    </lineage>
</organism>
<reference evidence="11 12" key="1">
    <citation type="submission" date="2015-06" db="EMBL/GenBank/DDBJ databases">
        <title>Draft genome of the ant-associated black yeast Phialophora attae CBS 131958.</title>
        <authorList>
            <person name="Moreno L.F."/>
            <person name="Stielow B.J."/>
            <person name="de Hoog S."/>
            <person name="Vicente V.A."/>
            <person name="Weiss V.A."/>
            <person name="de Vries M."/>
            <person name="Cruz L.M."/>
            <person name="Souza E.M."/>
        </authorList>
    </citation>
    <scope>NUCLEOTIDE SEQUENCE [LARGE SCALE GENOMIC DNA]</scope>
    <source>
        <strain evidence="11 12">CBS 131958</strain>
    </source>
</reference>
<dbReference type="GO" id="GO:0051028">
    <property type="term" value="P:mRNA transport"/>
    <property type="evidence" value="ECO:0007669"/>
    <property type="project" value="UniProtKB-KW"/>
</dbReference>
<gene>
    <name evidence="11" type="ORF">AB675_9368</name>
</gene>
<dbReference type="GO" id="GO:0042273">
    <property type="term" value="P:ribosomal large subunit biogenesis"/>
    <property type="evidence" value="ECO:0007669"/>
    <property type="project" value="InterPro"/>
</dbReference>
<evidence type="ECO:0000313" key="11">
    <source>
        <dbReference type="EMBL" id="KPI41532.1"/>
    </source>
</evidence>
<keyword evidence="8" id="KW-0175">Coiled coil</keyword>
<keyword evidence="5" id="KW-0813">Transport</keyword>
<name>A0A0N1HVV1_9EURO</name>
<dbReference type="InterPro" id="IPR037650">
    <property type="entry name" value="Loc1"/>
</dbReference>
<protein>
    <submittedName>
        <fullName evidence="11">60S ribosomal subunit assembly/export protein LOC1</fullName>
    </submittedName>
</protein>
<keyword evidence="9" id="KW-0539">Nucleus</keyword>
<keyword evidence="12" id="KW-1185">Reference proteome</keyword>
<sequence>MAPTKPNKGPKKPLPSLKVSAKAKPLARKSASSSSSSKSKISRPPPKQQKTKPGLHNPTPGKRKAPKYTDKQLALPSLNSIIPASHASKAVGGKGTGKKKNKVFVDDVEAMQTIMSIVNAEKDGVIQSKMIKMRRLEEIREARQKEAEKREERKREVLEGKMEEVKGKRKARGKEWPREEQAQWETKPTTNGKKKKSVAFA</sequence>
<dbReference type="VEuPathDB" id="FungiDB:AB675_9368"/>
<feature type="region of interest" description="Disordered" evidence="10">
    <location>
        <begin position="1"/>
        <end position="101"/>
    </location>
</feature>
<keyword evidence="6" id="KW-0690">Ribosome biogenesis</keyword>
<comment type="similarity">
    <text evidence="3">Belongs to the LOC1 family.</text>
</comment>
<evidence type="ECO:0000256" key="7">
    <source>
        <dbReference type="ARBA" id="ARBA00022816"/>
    </source>
</evidence>
<dbReference type="OrthoDB" id="1743802at2759"/>